<gene>
    <name evidence="1" type="ordered locus">LOC_Os12g42710</name>
</gene>
<reference evidence="1" key="2">
    <citation type="submission" date="2005-04" db="EMBL/GenBank/DDBJ databases">
        <authorList>
            <person name="Buell C.R."/>
            <person name="Wing R.A."/>
            <person name="McCombie W.A."/>
            <person name="Ouyang S."/>
        </authorList>
    </citation>
    <scope>NUCLEOTIDE SEQUENCE</scope>
</reference>
<evidence type="ECO:0000313" key="1">
    <source>
        <dbReference type="EMBL" id="ABA99913.1"/>
    </source>
</evidence>
<reference evidence="1" key="1">
    <citation type="journal article" date="2005" name="BMC Biol.">
        <title>The sequence of rice chromosomes 11 and 12, rich in disease resistance genes and recent gene duplications.</title>
        <authorList>
            <consortium name="The rice chromosomes 11 and 12 sequencing consortia"/>
        </authorList>
    </citation>
    <scope>NUCLEOTIDE SEQUENCE [LARGE SCALE GENOMIC DNA]</scope>
</reference>
<dbReference type="AlphaFoldDB" id="Q2QM07"/>
<sequence>MASTDDSVPLTFKLEELLPGEYIAYTTAYSKKEIVLKSFPVQSSLVLEFERWFFCSLRYPRLTKIGKITNAAEKIKRARLKSLTPAARRLYSTGILDGSDETNFNKTTSTGKIFSSGVGEERARLSTTHCTQQVILEEEV</sequence>
<organism evidence="1">
    <name type="scientific">Oryza sativa subsp. japonica</name>
    <name type="common">Rice</name>
    <dbReference type="NCBI Taxonomy" id="39947"/>
    <lineage>
        <taxon>Eukaryota</taxon>
        <taxon>Viridiplantae</taxon>
        <taxon>Streptophyta</taxon>
        <taxon>Embryophyta</taxon>
        <taxon>Tracheophyta</taxon>
        <taxon>Spermatophyta</taxon>
        <taxon>Magnoliopsida</taxon>
        <taxon>Liliopsida</taxon>
        <taxon>Poales</taxon>
        <taxon>Poaceae</taxon>
        <taxon>BOP clade</taxon>
        <taxon>Oryzoideae</taxon>
        <taxon>Oryzeae</taxon>
        <taxon>Oryzinae</taxon>
        <taxon>Oryza</taxon>
        <taxon>Oryza sativa</taxon>
    </lineage>
</organism>
<protein>
    <submittedName>
        <fullName evidence="1">Retrotransposon protein, putative, Ty3-gypsy subclass</fullName>
    </submittedName>
</protein>
<dbReference type="EMBL" id="DP000011">
    <property type="protein sequence ID" value="ABA99913.1"/>
    <property type="molecule type" value="Genomic_DNA"/>
</dbReference>
<name>Q2QM07_ORYSJ</name>
<reference evidence="1" key="3">
    <citation type="submission" date="2006-01" db="EMBL/GenBank/DDBJ databases">
        <authorList>
            <person name="Buell R."/>
        </authorList>
    </citation>
    <scope>NUCLEOTIDE SEQUENCE</scope>
</reference>
<proteinExistence type="predicted"/>
<accession>Q2QM07</accession>